<name>A0A8T0EYE1_ARGBR</name>
<keyword evidence="2" id="KW-1185">Reference proteome</keyword>
<evidence type="ECO:0000313" key="2">
    <source>
        <dbReference type="Proteomes" id="UP000807504"/>
    </source>
</evidence>
<dbReference type="EMBL" id="JABXBU010001863">
    <property type="protein sequence ID" value="KAF8782607.1"/>
    <property type="molecule type" value="Genomic_DNA"/>
</dbReference>
<gene>
    <name evidence="1" type="ORF">HNY73_012871</name>
</gene>
<protein>
    <submittedName>
        <fullName evidence="1">Uncharacterized protein</fullName>
    </submittedName>
</protein>
<dbReference type="Proteomes" id="UP000807504">
    <property type="component" value="Unassembled WGS sequence"/>
</dbReference>
<reference evidence="1" key="1">
    <citation type="journal article" date="2020" name="bioRxiv">
        <title>Chromosome-level reference genome of the European wasp spider Argiope bruennichi: a resource for studies on range expansion and evolutionary adaptation.</title>
        <authorList>
            <person name="Sheffer M.M."/>
            <person name="Hoppe A."/>
            <person name="Krehenwinkel H."/>
            <person name="Uhl G."/>
            <person name="Kuss A.W."/>
            <person name="Jensen L."/>
            <person name="Jensen C."/>
            <person name="Gillespie R.G."/>
            <person name="Hoff K.J."/>
            <person name="Prost S."/>
        </authorList>
    </citation>
    <scope>NUCLEOTIDE SEQUENCE</scope>
</reference>
<dbReference type="AlphaFoldDB" id="A0A8T0EYE1"/>
<reference evidence="1" key="2">
    <citation type="submission" date="2020-06" db="EMBL/GenBank/DDBJ databases">
        <authorList>
            <person name="Sheffer M."/>
        </authorList>
    </citation>
    <scope>NUCLEOTIDE SEQUENCE</scope>
</reference>
<organism evidence="1 2">
    <name type="scientific">Argiope bruennichi</name>
    <name type="common">Wasp spider</name>
    <name type="synonym">Aranea bruennichi</name>
    <dbReference type="NCBI Taxonomy" id="94029"/>
    <lineage>
        <taxon>Eukaryota</taxon>
        <taxon>Metazoa</taxon>
        <taxon>Ecdysozoa</taxon>
        <taxon>Arthropoda</taxon>
        <taxon>Chelicerata</taxon>
        <taxon>Arachnida</taxon>
        <taxon>Araneae</taxon>
        <taxon>Araneomorphae</taxon>
        <taxon>Entelegynae</taxon>
        <taxon>Araneoidea</taxon>
        <taxon>Araneidae</taxon>
        <taxon>Argiope</taxon>
    </lineage>
</organism>
<proteinExistence type="predicted"/>
<comment type="caution">
    <text evidence="1">The sequence shown here is derived from an EMBL/GenBank/DDBJ whole genome shotgun (WGS) entry which is preliminary data.</text>
</comment>
<sequence>MIFSSVIRILESQLSEKFNEIQGEMSHLKITTVILHGFVLCFILNTTVDGSGGNRCGHAFDKLVIN</sequence>
<accession>A0A8T0EYE1</accession>
<evidence type="ECO:0000313" key="1">
    <source>
        <dbReference type="EMBL" id="KAF8782607.1"/>
    </source>
</evidence>